<dbReference type="Proteomes" id="UP000253606">
    <property type="component" value="Chromosome"/>
</dbReference>
<proteinExistence type="predicted"/>
<evidence type="ECO:0000313" key="1">
    <source>
        <dbReference type="EMBL" id="AXC12360.1"/>
    </source>
</evidence>
<name>A0A2Z5G038_9BACT</name>
<keyword evidence="2" id="KW-1185">Reference proteome</keyword>
<dbReference type="KEGG" id="abas:ACPOL_3063"/>
<gene>
    <name evidence="1" type="ORF">ACPOL_3063</name>
</gene>
<protein>
    <submittedName>
        <fullName evidence="1">Uncharacterized protein</fullName>
    </submittedName>
</protein>
<organism evidence="1 2">
    <name type="scientific">Acidisarcina polymorpha</name>
    <dbReference type="NCBI Taxonomy" id="2211140"/>
    <lineage>
        <taxon>Bacteria</taxon>
        <taxon>Pseudomonadati</taxon>
        <taxon>Acidobacteriota</taxon>
        <taxon>Terriglobia</taxon>
        <taxon>Terriglobales</taxon>
        <taxon>Acidobacteriaceae</taxon>
        <taxon>Acidisarcina</taxon>
    </lineage>
</organism>
<accession>A0A2Z5G038</accession>
<evidence type="ECO:0000313" key="2">
    <source>
        <dbReference type="Proteomes" id="UP000253606"/>
    </source>
</evidence>
<dbReference type="AlphaFoldDB" id="A0A2Z5G038"/>
<sequence length="47" mass="5386">MFSPEQGVSFGFQLRILSENVRGNVNGVLAVSRYIKILLRLFAEEMR</sequence>
<dbReference type="EMBL" id="CP030840">
    <property type="protein sequence ID" value="AXC12360.1"/>
    <property type="molecule type" value="Genomic_DNA"/>
</dbReference>
<reference evidence="1 2" key="1">
    <citation type="journal article" date="2018" name="Front. Microbiol.">
        <title>Hydrolytic Capabilities as a Key to Environmental Success: Chitinolytic and Cellulolytic Acidobacteria From Acidic Sub-arctic Soils and Boreal Peatlands.</title>
        <authorList>
            <person name="Belova S.E."/>
            <person name="Ravin N.V."/>
            <person name="Pankratov T.A."/>
            <person name="Rakitin A.L."/>
            <person name="Ivanova A.A."/>
            <person name="Beletsky A.V."/>
            <person name="Mardanov A.V."/>
            <person name="Sinninghe Damste J.S."/>
            <person name="Dedysh S.N."/>
        </authorList>
    </citation>
    <scope>NUCLEOTIDE SEQUENCE [LARGE SCALE GENOMIC DNA]</scope>
    <source>
        <strain evidence="1 2">SBC82</strain>
    </source>
</reference>